<name>A0ABT8R6D0_9BACT</name>
<evidence type="ECO:0000256" key="1">
    <source>
        <dbReference type="SAM" id="SignalP"/>
    </source>
</evidence>
<evidence type="ECO:0000313" key="2">
    <source>
        <dbReference type="EMBL" id="MDO1446245.1"/>
    </source>
</evidence>
<keyword evidence="1" id="KW-0732">Signal</keyword>
<proteinExistence type="predicted"/>
<dbReference type="SUPFAM" id="SSF48452">
    <property type="entry name" value="TPR-like"/>
    <property type="match status" value="3"/>
</dbReference>
<feature type="signal peptide" evidence="1">
    <location>
        <begin position="1"/>
        <end position="26"/>
    </location>
</feature>
<accession>A0ABT8R6D0</accession>
<dbReference type="SMART" id="SM00028">
    <property type="entry name" value="TPR"/>
    <property type="match status" value="5"/>
</dbReference>
<dbReference type="Pfam" id="PF13174">
    <property type="entry name" value="TPR_6"/>
    <property type="match status" value="2"/>
</dbReference>
<dbReference type="InterPro" id="IPR011990">
    <property type="entry name" value="TPR-like_helical_dom_sf"/>
</dbReference>
<dbReference type="Pfam" id="PF13181">
    <property type="entry name" value="TPR_8"/>
    <property type="match status" value="1"/>
</dbReference>
<sequence>MRKPRFIKLKKCAVGVMLIMPIGVFAQQQDIQLANQYFEQKEYDKAKSIYQKLIKKEDNEKYVYKNYIQTLQRLKEGGEAEKYIKKLIKNKPENIAYKAEYIILLENQNKVEEASKTGVKFINETVSDSARTEQMASYFMENEKIDWAEKTYQEARNRSGKETAFAIQLANIYRLKNETVKMVEEYINIAAENKSNLSGLQNILQDNLTKQEDLEKFEQILIAKIQKDPGQSVYSDLLIWYYIQQKEFTKAFFQARSLDKRLKLEGAKVMEIGLISLQNKDYKSASNIFEYLVKEYPRSSTYPTARRYLILSKEELVKQTYPINTENIVSLIADYQKLIAELGKTPQTAEALRSMGLLHAFYLDQKEEGLNYLNEAVKIARTEGDLTAKCKLDMGDIYLLKNEPWEATLLYSQVEKSNKEQPIGYEAKLKNAKLSYYKGEFELAQGHLDILKMATSREIANDAMDLSLLIQDNTAMDTTGEAMKEYASIELMLFQNKNQEALQLLEQMMEKYPNHSLTDEILWQKAQIYIKENENQKAIENLEKIVASYGLDILGDDAHFLMAKLYEEKLGDKEKAMELYQNHLTKYPGSIYVAESRKRFRHLRGDSIN</sequence>
<organism evidence="2 3">
    <name type="scientific">Rhodocytophaga aerolata</name>
    <dbReference type="NCBI Taxonomy" id="455078"/>
    <lineage>
        <taxon>Bacteria</taxon>
        <taxon>Pseudomonadati</taxon>
        <taxon>Bacteroidota</taxon>
        <taxon>Cytophagia</taxon>
        <taxon>Cytophagales</taxon>
        <taxon>Rhodocytophagaceae</taxon>
        <taxon>Rhodocytophaga</taxon>
    </lineage>
</organism>
<dbReference type="EMBL" id="JAUKPO010000003">
    <property type="protein sequence ID" value="MDO1446245.1"/>
    <property type="molecule type" value="Genomic_DNA"/>
</dbReference>
<dbReference type="Proteomes" id="UP001168528">
    <property type="component" value="Unassembled WGS sequence"/>
</dbReference>
<feature type="chain" id="PRO_5045527216" evidence="1">
    <location>
        <begin position="27"/>
        <end position="609"/>
    </location>
</feature>
<dbReference type="RefSeq" id="WP_302037044.1">
    <property type="nucleotide sequence ID" value="NZ_JAUKPO010000003.1"/>
</dbReference>
<reference evidence="2" key="1">
    <citation type="submission" date="2023-07" db="EMBL/GenBank/DDBJ databases">
        <title>The genome sequence of Rhodocytophaga aerolata KACC 12507.</title>
        <authorList>
            <person name="Zhang X."/>
        </authorList>
    </citation>
    <scope>NUCLEOTIDE SEQUENCE</scope>
    <source>
        <strain evidence="2">KACC 12507</strain>
    </source>
</reference>
<comment type="caution">
    <text evidence="2">The sequence shown here is derived from an EMBL/GenBank/DDBJ whole genome shotgun (WGS) entry which is preliminary data.</text>
</comment>
<dbReference type="Gene3D" id="1.25.40.10">
    <property type="entry name" value="Tetratricopeptide repeat domain"/>
    <property type="match status" value="3"/>
</dbReference>
<dbReference type="InterPro" id="IPR019734">
    <property type="entry name" value="TPR_rpt"/>
</dbReference>
<keyword evidence="3" id="KW-1185">Reference proteome</keyword>
<gene>
    <name evidence="2" type="ORF">Q0590_08280</name>
</gene>
<evidence type="ECO:0000313" key="3">
    <source>
        <dbReference type="Proteomes" id="UP001168528"/>
    </source>
</evidence>
<protein>
    <submittedName>
        <fullName evidence="2">Tetratricopeptide repeat protein</fullName>
    </submittedName>
</protein>